<organism evidence="3 4">
    <name type="scientific">Cryptolaemus montrouzieri</name>
    <dbReference type="NCBI Taxonomy" id="559131"/>
    <lineage>
        <taxon>Eukaryota</taxon>
        <taxon>Metazoa</taxon>
        <taxon>Ecdysozoa</taxon>
        <taxon>Arthropoda</taxon>
        <taxon>Hexapoda</taxon>
        <taxon>Insecta</taxon>
        <taxon>Pterygota</taxon>
        <taxon>Neoptera</taxon>
        <taxon>Endopterygota</taxon>
        <taxon>Coleoptera</taxon>
        <taxon>Polyphaga</taxon>
        <taxon>Cucujiformia</taxon>
        <taxon>Coccinelloidea</taxon>
        <taxon>Coccinellidae</taxon>
        <taxon>Scymninae</taxon>
        <taxon>Scymnini</taxon>
        <taxon>Cryptolaemus</taxon>
    </lineage>
</organism>
<dbReference type="PANTHER" id="PTHR11451">
    <property type="entry name" value="THREONINE-TRNA LIGASE"/>
    <property type="match status" value="1"/>
</dbReference>
<reference evidence="3 4" key="1">
    <citation type="journal article" date="2021" name="BMC Biol.">
        <title>Horizontally acquired antibacterial genes associated with adaptive radiation of ladybird beetles.</title>
        <authorList>
            <person name="Li H.S."/>
            <person name="Tang X.F."/>
            <person name="Huang Y.H."/>
            <person name="Xu Z.Y."/>
            <person name="Chen M.L."/>
            <person name="Du X.Y."/>
            <person name="Qiu B.Y."/>
            <person name="Chen P.T."/>
            <person name="Zhang W."/>
            <person name="Slipinski A."/>
            <person name="Escalona H.E."/>
            <person name="Waterhouse R.M."/>
            <person name="Zwick A."/>
            <person name="Pang H."/>
        </authorList>
    </citation>
    <scope>NUCLEOTIDE SEQUENCE [LARGE SCALE GENOMIC DNA]</scope>
    <source>
        <strain evidence="3">SYSU2018</strain>
    </source>
</reference>
<dbReference type="Gene3D" id="3.10.20.30">
    <property type="match status" value="1"/>
</dbReference>
<evidence type="ECO:0000313" key="4">
    <source>
        <dbReference type="Proteomes" id="UP001516400"/>
    </source>
</evidence>
<comment type="caution">
    <text evidence="3">The sequence shown here is derived from an EMBL/GenBank/DDBJ whole genome shotgun (WGS) entry which is preliminary data.</text>
</comment>
<keyword evidence="4" id="KW-1185">Reference proteome</keyword>
<sequence length="333" mass="37687">MNISKYRLISVLGKNIRCSNSRGITTEELNRQNELFSSEKKRQKEKVGRIEKIEVEYEGSQNKTQLVMNKNISTPYDCARHLSESITKRSVVALINDTTLWHMHKPLPDSCKLELLHYHIQQPNLVNKVYWRTCSFLLGALINSAFKDNVEVKLHSFPSPNVRSGSFVYDVQLSLDNWKPETKELKVLSIEMIKFCQKQHPIHCLDVSVDLALDIFKDNPHKTQQIPDIAAHNSGKITLFKAGQHIDISKGPMVSNTSHIGRFTVSNVIKLDTDIEGGPIYRFQGVSLPSSIILDHFAYGILEARAKELNPARIPGSQGVINEDESFVSHMAV</sequence>
<dbReference type="Gene3D" id="3.30.980.10">
    <property type="entry name" value="Threonyl-trna Synthetase, Chain A, domain 2"/>
    <property type="match status" value="1"/>
</dbReference>
<dbReference type="InterPro" id="IPR018163">
    <property type="entry name" value="Thr/Ala-tRNA-synth_IIc_edit"/>
</dbReference>
<keyword evidence="1" id="KW-0648">Protein biosynthesis</keyword>
<dbReference type="GO" id="GO:0006412">
    <property type="term" value="P:translation"/>
    <property type="evidence" value="ECO:0007669"/>
    <property type="project" value="UniProtKB-KW"/>
</dbReference>
<evidence type="ECO:0000313" key="3">
    <source>
        <dbReference type="EMBL" id="KAL3287776.1"/>
    </source>
</evidence>
<name>A0ABD2P9X9_9CUCU</name>
<dbReference type="PANTHER" id="PTHR11451:SF44">
    <property type="entry name" value="THREONINE--TRNA LIGASE, CHLOROPLASTIC_MITOCHONDRIAL 2"/>
    <property type="match status" value="1"/>
</dbReference>
<dbReference type="Pfam" id="PF02824">
    <property type="entry name" value="TGS"/>
    <property type="match status" value="1"/>
</dbReference>
<proteinExistence type="predicted"/>
<dbReference type="EMBL" id="JABFTP020000185">
    <property type="protein sequence ID" value="KAL3287776.1"/>
    <property type="molecule type" value="Genomic_DNA"/>
</dbReference>
<dbReference type="CDD" id="cd01667">
    <property type="entry name" value="TGS_ThrRS"/>
    <property type="match status" value="1"/>
</dbReference>
<evidence type="ECO:0000259" key="2">
    <source>
        <dbReference type="Pfam" id="PF02824"/>
    </source>
</evidence>
<evidence type="ECO:0000256" key="1">
    <source>
        <dbReference type="ARBA" id="ARBA00022917"/>
    </source>
</evidence>
<dbReference type="AlphaFoldDB" id="A0ABD2P9X9"/>
<dbReference type="InterPro" id="IPR004095">
    <property type="entry name" value="TGS"/>
</dbReference>
<dbReference type="InterPro" id="IPR012675">
    <property type="entry name" value="Beta-grasp_dom_sf"/>
</dbReference>
<dbReference type="SUPFAM" id="SSF55186">
    <property type="entry name" value="ThrRS/AlaRS common domain"/>
    <property type="match status" value="1"/>
</dbReference>
<accession>A0ABD2P9X9</accession>
<dbReference type="Proteomes" id="UP001516400">
    <property type="component" value="Unassembled WGS sequence"/>
</dbReference>
<gene>
    <name evidence="3" type="ORF">HHI36_002238</name>
</gene>
<feature type="domain" description="TGS" evidence="2">
    <location>
        <begin position="73"/>
        <end position="116"/>
    </location>
</feature>
<protein>
    <recommendedName>
        <fullName evidence="2">TGS domain-containing protein</fullName>
    </recommendedName>
</protein>